<proteinExistence type="predicted"/>
<dbReference type="STRING" id="35752.SAMN05421541_102298"/>
<evidence type="ECO:0000313" key="1">
    <source>
        <dbReference type="EMBL" id="SFE54890.1"/>
    </source>
</evidence>
<dbReference type="AlphaFoldDB" id="A0A1I2BI79"/>
<dbReference type="Proteomes" id="UP000199645">
    <property type="component" value="Unassembled WGS sequence"/>
</dbReference>
<organism evidence="1 2">
    <name type="scientific">Actinoplanes philippinensis</name>
    <dbReference type="NCBI Taxonomy" id="35752"/>
    <lineage>
        <taxon>Bacteria</taxon>
        <taxon>Bacillati</taxon>
        <taxon>Actinomycetota</taxon>
        <taxon>Actinomycetes</taxon>
        <taxon>Micromonosporales</taxon>
        <taxon>Micromonosporaceae</taxon>
        <taxon>Actinoplanes</taxon>
    </lineage>
</organism>
<dbReference type="OrthoDB" id="3374333at2"/>
<reference evidence="1 2" key="1">
    <citation type="submission" date="2016-10" db="EMBL/GenBank/DDBJ databases">
        <authorList>
            <person name="de Groot N.N."/>
        </authorList>
    </citation>
    <scope>NUCLEOTIDE SEQUENCE [LARGE SCALE GENOMIC DNA]</scope>
    <source>
        <strain evidence="1 2">DSM 43019</strain>
    </source>
</reference>
<gene>
    <name evidence="1" type="ORF">SAMN05421541_102298</name>
</gene>
<dbReference type="EMBL" id="FONV01000002">
    <property type="protein sequence ID" value="SFE54890.1"/>
    <property type="molecule type" value="Genomic_DNA"/>
</dbReference>
<dbReference type="RefSeq" id="WP_093610461.1">
    <property type="nucleotide sequence ID" value="NZ_BOMT01000017.1"/>
</dbReference>
<sequence length="117" mass="12669">MSAEETDFSEFDRAYQGLLAKVWGDDAALAALLADPKQFAVEAGLPVDPAATVTVDRSQPEELLTRTEILQAFHGTPGTHVLRVPEHAPIDLSELTDEDLELIAAGINVNINLYQAK</sequence>
<protein>
    <submittedName>
        <fullName evidence="1">Uncharacterized protein</fullName>
    </submittedName>
</protein>
<name>A0A1I2BI79_9ACTN</name>
<keyword evidence="2" id="KW-1185">Reference proteome</keyword>
<accession>A0A1I2BI79</accession>
<evidence type="ECO:0000313" key="2">
    <source>
        <dbReference type="Proteomes" id="UP000199645"/>
    </source>
</evidence>